<comment type="caution">
    <text evidence="1">The sequence shown here is derived from an EMBL/GenBank/DDBJ whole genome shotgun (WGS) entry which is preliminary data.</text>
</comment>
<accession>A0A2P2GHM9</accession>
<dbReference type="SUPFAM" id="SSF81296">
    <property type="entry name" value="E set domains"/>
    <property type="match status" value="1"/>
</dbReference>
<dbReference type="InterPro" id="IPR014756">
    <property type="entry name" value="Ig_E-set"/>
</dbReference>
<keyword evidence="2" id="KW-1185">Reference proteome</keyword>
<dbReference type="Proteomes" id="UP000265325">
    <property type="component" value="Unassembled WGS sequence"/>
</dbReference>
<evidence type="ECO:0008006" key="3">
    <source>
        <dbReference type="Google" id="ProtNLM"/>
    </source>
</evidence>
<dbReference type="GO" id="GO:0005975">
    <property type="term" value="P:carbohydrate metabolic process"/>
    <property type="evidence" value="ECO:0007669"/>
    <property type="project" value="UniProtKB-ARBA"/>
</dbReference>
<protein>
    <recommendedName>
        <fullName evidence="3">Glycoside hydrolase family 13</fullName>
    </recommendedName>
</protein>
<reference evidence="1 2" key="1">
    <citation type="submission" date="2015-05" db="EMBL/GenBank/DDBJ databases">
        <title>Draft Genome assembly of Streptomyces showdoensis.</title>
        <authorList>
            <person name="Thapa K.K."/>
            <person name="Metsa-Ketela M."/>
        </authorList>
    </citation>
    <scope>NUCLEOTIDE SEQUENCE [LARGE SCALE GENOMIC DNA]</scope>
    <source>
        <strain evidence="1 2">ATCC 15227</strain>
    </source>
</reference>
<evidence type="ECO:0000313" key="2">
    <source>
        <dbReference type="Proteomes" id="UP000265325"/>
    </source>
</evidence>
<organism evidence="1 2">
    <name type="scientific">Streptomyces showdoensis</name>
    <dbReference type="NCBI Taxonomy" id="68268"/>
    <lineage>
        <taxon>Bacteria</taxon>
        <taxon>Bacillati</taxon>
        <taxon>Actinomycetota</taxon>
        <taxon>Actinomycetes</taxon>
        <taxon>Kitasatosporales</taxon>
        <taxon>Streptomycetaceae</taxon>
        <taxon>Streptomyces</taxon>
    </lineage>
</organism>
<dbReference type="CDD" id="cd07184">
    <property type="entry name" value="E_set_Isoamylase_like_N"/>
    <property type="match status" value="1"/>
</dbReference>
<dbReference type="RefSeq" id="WP_046910375.1">
    <property type="nucleotide sequence ID" value="NZ_BAAAXG010000001.1"/>
</dbReference>
<dbReference type="AlphaFoldDB" id="A0A2P2GHM9"/>
<evidence type="ECO:0000313" key="1">
    <source>
        <dbReference type="EMBL" id="KKZ71007.1"/>
    </source>
</evidence>
<name>A0A2P2GHM9_STREW</name>
<proteinExistence type="predicted"/>
<dbReference type="InterPro" id="IPR013783">
    <property type="entry name" value="Ig-like_fold"/>
</dbReference>
<dbReference type="Gene3D" id="2.60.40.10">
    <property type="entry name" value="Immunoglobulins"/>
    <property type="match status" value="1"/>
</dbReference>
<dbReference type="EMBL" id="LAQS01000045">
    <property type="protein sequence ID" value="KKZ71007.1"/>
    <property type="molecule type" value="Genomic_DNA"/>
</dbReference>
<sequence>MLERKRLKGRTRITFVLPADSPDGPVSVVGDFNHWNPAAHPLLPRRDGMRAATVVLPAHSGHSFRYLAAGNHWFDDDQADGHDGVNSRVHT</sequence>
<gene>
    <name evidence="1" type="ORF">VO63_25750</name>
</gene>
<dbReference type="OrthoDB" id="9811945at2"/>